<feature type="transmembrane region" description="Helical" evidence="1">
    <location>
        <begin position="55"/>
        <end position="73"/>
    </location>
</feature>
<keyword evidence="3" id="KW-1185">Reference proteome</keyword>
<protein>
    <submittedName>
        <fullName evidence="2">Uncharacterized protein</fullName>
    </submittedName>
</protein>
<dbReference type="EMBL" id="JAEHFL010000001">
    <property type="protein sequence ID" value="MBK3427106.1"/>
    <property type="molecule type" value="Genomic_DNA"/>
</dbReference>
<evidence type="ECO:0000313" key="3">
    <source>
        <dbReference type="Proteomes" id="UP000603369"/>
    </source>
</evidence>
<keyword evidence="1" id="KW-0472">Membrane</keyword>
<sequence>MFVVVIAVCGVAVAVVQVVHVVAVRDRYVAAAFTMGVVGVGLGFNVLGGFALIPVAIMLTVNVALVEVVGVVAVWEGNVAAIGAMGVGVVFVGGVGHDV</sequence>
<accession>A0A8I1HNW6</accession>
<name>A0A8I1HNW6_9CORY</name>
<keyword evidence="1" id="KW-0812">Transmembrane</keyword>
<comment type="caution">
    <text evidence="2">The sequence shown here is derived from an EMBL/GenBank/DDBJ whole genome shotgun (WGS) entry which is preliminary data.</text>
</comment>
<organism evidence="2 3">
    <name type="scientific">Corynebacterium tuberculostearicum</name>
    <dbReference type="NCBI Taxonomy" id="38304"/>
    <lineage>
        <taxon>Bacteria</taxon>
        <taxon>Bacillati</taxon>
        <taxon>Actinomycetota</taxon>
        <taxon>Actinomycetes</taxon>
        <taxon>Mycobacteriales</taxon>
        <taxon>Corynebacteriaceae</taxon>
        <taxon>Corynebacterium</taxon>
    </lineage>
</organism>
<dbReference type="AlphaFoldDB" id="A0A8I1HNW6"/>
<gene>
    <name evidence="2" type="ORF">JDP02_01070</name>
</gene>
<evidence type="ECO:0000256" key="1">
    <source>
        <dbReference type="SAM" id="Phobius"/>
    </source>
</evidence>
<feature type="transmembrane region" description="Helical" evidence="1">
    <location>
        <begin position="79"/>
        <end position="96"/>
    </location>
</feature>
<keyword evidence="1" id="KW-1133">Transmembrane helix</keyword>
<proteinExistence type="predicted"/>
<evidence type="ECO:0000313" key="2">
    <source>
        <dbReference type="EMBL" id="MBK3427106.1"/>
    </source>
</evidence>
<dbReference type="Proteomes" id="UP000603369">
    <property type="component" value="Unassembled WGS sequence"/>
</dbReference>
<reference evidence="2 3" key="1">
    <citation type="submission" date="2020-12" db="EMBL/GenBank/DDBJ databases">
        <title>Draft genome sequence of the commensal strain Corynebacterium tuberculostearicum MFP09/CIP 102622 isolated from human skin.</title>
        <authorList>
            <person name="Boukerb A.M."/>
            <person name="Janvier X."/>
            <person name="Feuilloley M.G.J."/>
            <person name="Groboillot A."/>
        </authorList>
    </citation>
    <scope>NUCLEOTIDE SEQUENCE [LARGE SCALE GENOMIC DNA]</scope>
    <source>
        <strain evidence="2 3">CIP 102622</strain>
    </source>
</reference>